<reference evidence="5" key="2">
    <citation type="submission" date="2021-03" db="UniProtKB">
        <authorList>
            <consortium name="EnsemblPlants"/>
        </authorList>
    </citation>
    <scope>IDENTIFICATION</scope>
</reference>
<sequence>MHNSTHFHSGSQAEKAPPFPAFSAISLKMAKRVSSMPILLLIAALMAASSYVSKAAADPKASFEDNFDIMWSEDHFTTSTDGQIWHLSLDNETGCGFQTKQKYRFGWFSMKLKLVGGDSAGVVTAYYMCTENGAGPERDEVDFEFLGNRTGQPYLIQTNIYKNGTGNREMRHELWFDPTEEFHTYSVLWNSHQIVFFVDKIAVRVFKNNGKENNFFPDSKPMYLFSSIWNADDWATRGGLEKTDWKKAPFVSSYKEFSVDACQWEDPFPACLSSKSLQCRFGCLEGWQCLPRAIDLRWISPRGPRLSVIKINTDTALNADNGSCGLGMVARDALGTVLQHVLLMDRVSIGELGINCVDPRVMVDLVFEGSITVFQVEIFVLMTGLSFALSCGIPLETVKSDFLSLVLAINNRKVCANEMGVLFEDVIVLLSKFLKPVLTHVSRRNNIVTHGEKKLAKVIVPDKWKEGASNTTEGGGVLMEIPSALYASSKYTRMVNTATHVLTAKGFVPCAVNKCLTQSCTNKAMHNSNHMWAGSHYLIHPVKLHDLVVFVSLVLVYKHENLLCLIEIQL</sequence>
<dbReference type="Pfam" id="PF13456">
    <property type="entry name" value="RVT_3"/>
    <property type="match status" value="1"/>
</dbReference>
<evidence type="ECO:0000256" key="2">
    <source>
        <dbReference type="ARBA" id="ARBA00023295"/>
    </source>
</evidence>
<dbReference type="InterPro" id="IPR008263">
    <property type="entry name" value="GH16_AS"/>
</dbReference>
<organism evidence="5 6">
    <name type="scientific">Cannabis sativa</name>
    <name type="common">Hemp</name>
    <name type="synonym">Marijuana</name>
    <dbReference type="NCBI Taxonomy" id="3483"/>
    <lineage>
        <taxon>Eukaryota</taxon>
        <taxon>Viridiplantae</taxon>
        <taxon>Streptophyta</taxon>
        <taxon>Embryophyta</taxon>
        <taxon>Tracheophyta</taxon>
        <taxon>Spermatophyta</taxon>
        <taxon>Magnoliopsida</taxon>
        <taxon>eudicotyledons</taxon>
        <taxon>Gunneridae</taxon>
        <taxon>Pentapetalae</taxon>
        <taxon>rosids</taxon>
        <taxon>fabids</taxon>
        <taxon>Rosales</taxon>
        <taxon>Cannabaceae</taxon>
        <taxon>Cannabis</taxon>
    </lineage>
</organism>
<dbReference type="InterPro" id="IPR008264">
    <property type="entry name" value="Beta_glucanase"/>
</dbReference>
<dbReference type="CDD" id="cd02176">
    <property type="entry name" value="GH16_XET"/>
    <property type="match status" value="1"/>
</dbReference>
<dbReference type="CDD" id="cd06222">
    <property type="entry name" value="RNase_H_like"/>
    <property type="match status" value="1"/>
</dbReference>
<dbReference type="PROSITE" id="PS01034">
    <property type="entry name" value="GH16_1"/>
    <property type="match status" value="1"/>
</dbReference>
<keyword evidence="2" id="KW-0326">Glycosidase</keyword>
<dbReference type="GO" id="GO:0004553">
    <property type="term" value="F:hydrolase activity, hydrolyzing O-glycosyl compounds"/>
    <property type="evidence" value="ECO:0007669"/>
    <property type="project" value="InterPro"/>
</dbReference>
<dbReference type="GO" id="GO:0042546">
    <property type="term" value="P:cell wall biogenesis"/>
    <property type="evidence" value="ECO:0007669"/>
    <property type="project" value="InterPro"/>
</dbReference>
<dbReference type="GO" id="GO:0016762">
    <property type="term" value="F:xyloglucan:xyloglucosyl transferase activity"/>
    <property type="evidence" value="ECO:0007669"/>
    <property type="project" value="InterPro"/>
</dbReference>
<evidence type="ECO:0000256" key="3">
    <source>
        <dbReference type="PIRSR" id="PIRSR608264-1"/>
    </source>
</evidence>
<dbReference type="InterPro" id="IPR013320">
    <property type="entry name" value="ConA-like_dom_sf"/>
</dbReference>
<dbReference type="InterPro" id="IPR016455">
    <property type="entry name" value="XTH"/>
</dbReference>
<dbReference type="EMBL" id="UZAU01000244">
    <property type="status" value="NOT_ANNOTATED_CDS"/>
    <property type="molecule type" value="Genomic_DNA"/>
</dbReference>
<evidence type="ECO:0000259" key="4">
    <source>
        <dbReference type="PROSITE" id="PS51762"/>
    </source>
</evidence>
<evidence type="ECO:0000256" key="1">
    <source>
        <dbReference type="ARBA" id="ARBA00022801"/>
    </source>
</evidence>
<name>A0A803NZU2_CANSA</name>
<dbReference type="PANTHER" id="PTHR31062">
    <property type="entry name" value="XYLOGLUCAN ENDOTRANSGLUCOSYLASE/HYDROLASE PROTEIN 8-RELATED"/>
    <property type="match status" value="1"/>
</dbReference>
<keyword evidence="6" id="KW-1185">Reference proteome</keyword>
<dbReference type="Pfam" id="PF00722">
    <property type="entry name" value="Glyco_hydro_16"/>
    <property type="match status" value="1"/>
</dbReference>
<dbReference type="GO" id="GO:0004523">
    <property type="term" value="F:RNA-DNA hybrid ribonuclease activity"/>
    <property type="evidence" value="ECO:0007669"/>
    <property type="project" value="InterPro"/>
</dbReference>
<dbReference type="InterPro" id="IPR044791">
    <property type="entry name" value="Beta-glucanase/XTH"/>
</dbReference>
<dbReference type="InterPro" id="IPR002156">
    <property type="entry name" value="RNaseH_domain"/>
</dbReference>
<dbReference type="GO" id="GO:0010411">
    <property type="term" value="P:xyloglucan metabolic process"/>
    <property type="evidence" value="ECO:0007669"/>
    <property type="project" value="InterPro"/>
</dbReference>
<evidence type="ECO:0000313" key="5">
    <source>
        <dbReference type="EnsemblPlants" id="cds.evm.model.02.3041"/>
    </source>
</evidence>
<evidence type="ECO:0000313" key="6">
    <source>
        <dbReference type="Proteomes" id="UP000596661"/>
    </source>
</evidence>
<dbReference type="PROSITE" id="PS51762">
    <property type="entry name" value="GH16_2"/>
    <property type="match status" value="1"/>
</dbReference>
<accession>A0A803NZU2</accession>
<keyword evidence="1" id="KW-0378">Hydrolase</keyword>
<dbReference type="AlphaFoldDB" id="A0A803NZU2"/>
<feature type="active site" description="Proton donor" evidence="3">
    <location>
        <position position="144"/>
    </location>
</feature>
<dbReference type="InterPro" id="IPR044730">
    <property type="entry name" value="RNase_H-like_dom_plant"/>
</dbReference>
<protein>
    <recommendedName>
        <fullName evidence="4">GH16 domain-containing protein</fullName>
    </recommendedName>
</protein>
<feature type="active site" description="Nucleophile" evidence="3">
    <location>
        <position position="140"/>
    </location>
</feature>
<reference evidence="5" key="1">
    <citation type="submission" date="2018-11" db="EMBL/GenBank/DDBJ databases">
        <authorList>
            <person name="Grassa J C."/>
        </authorList>
    </citation>
    <scope>NUCLEOTIDE SEQUENCE [LARGE SCALE GENOMIC DNA]</scope>
</reference>
<dbReference type="Gene3D" id="2.60.120.200">
    <property type="match status" value="1"/>
</dbReference>
<feature type="domain" description="GH16" evidence="4">
    <location>
        <begin position="51"/>
        <end position="254"/>
    </location>
</feature>
<dbReference type="InterPro" id="IPR000757">
    <property type="entry name" value="Beta-glucanase-like"/>
</dbReference>
<proteinExistence type="predicted"/>
<dbReference type="Proteomes" id="UP000596661">
    <property type="component" value="Chromosome 2"/>
</dbReference>
<dbReference type="Gramene" id="evm.model.02.3041">
    <property type="protein sequence ID" value="cds.evm.model.02.3041"/>
    <property type="gene ID" value="evm.TU.02.3041"/>
</dbReference>
<dbReference type="EnsemblPlants" id="evm.model.02.3041">
    <property type="protein sequence ID" value="cds.evm.model.02.3041"/>
    <property type="gene ID" value="evm.TU.02.3041"/>
</dbReference>
<dbReference type="SUPFAM" id="SSF49899">
    <property type="entry name" value="Concanavalin A-like lectins/glucanases"/>
    <property type="match status" value="1"/>
</dbReference>
<dbReference type="PRINTS" id="PR00737">
    <property type="entry name" value="GLHYDRLASE16"/>
</dbReference>
<dbReference type="GO" id="GO:0003676">
    <property type="term" value="F:nucleic acid binding"/>
    <property type="evidence" value="ECO:0007669"/>
    <property type="project" value="InterPro"/>
</dbReference>